<name>A0A8J3ZLL5_9ACTN</name>
<dbReference type="EMBL" id="BOPG01000100">
    <property type="protein sequence ID" value="GIJ63650.1"/>
    <property type="molecule type" value="Genomic_DNA"/>
</dbReference>
<dbReference type="RefSeq" id="WP_204010660.1">
    <property type="nucleotide sequence ID" value="NZ_BOPG01000100.1"/>
</dbReference>
<dbReference type="SUPFAM" id="SSF56112">
    <property type="entry name" value="Protein kinase-like (PK-like)"/>
    <property type="match status" value="1"/>
</dbReference>
<evidence type="ECO:0000256" key="1">
    <source>
        <dbReference type="SAM" id="MobiDB-lite"/>
    </source>
</evidence>
<keyword evidence="2" id="KW-0472">Membrane</keyword>
<evidence type="ECO:0000313" key="4">
    <source>
        <dbReference type="Proteomes" id="UP000612585"/>
    </source>
</evidence>
<sequence length="408" mass="44226">MALHDLRVETAAPAYAGGGECAGLYRLTDYPGLLFKLYNGQSERDAEAHRIDRLVAQPDRLTDPCDRALAMESIAWPVSRVVDGDRTIGVLLPEAPSDLKVPIRYRGSRTRSVRFERLDVDLLAKPNSYLVRRGIGRQTPADRYVICHRLAQIAYLFARLGIVYADWSYSNAFWHPVDHRVFLIDVDTCSYGPRRHVETSGFEDPLTPLGLDVDTYLDRYRAALLISRCLTGERDVDVVRWALAMMPGPVPDILTRMLIAPNREQRPSLTALAQCFDRAGVVTPDPGQGRVNQTPGGTGNAGGSRDVGAIRGTGGTGAGVGSGVAGWRPRAANSLRTGGPPRHARAGIARNTPAHLPLARQGRDATRPPALPPTQEPGPVADIGRGVLVMCILAAVTLVAIVVFVAIR</sequence>
<accession>A0A8J3ZLL5</accession>
<dbReference type="Proteomes" id="UP000612585">
    <property type="component" value="Unassembled WGS sequence"/>
</dbReference>
<evidence type="ECO:0000256" key="2">
    <source>
        <dbReference type="SAM" id="Phobius"/>
    </source>
</evidence>
<feature type="compositionally biased region" description="Gly residues" evidence="1">
    <location>
        <begin position="311"/>
        <end position="324"/>
    </location>
</feature>
<dbReference type="AlphaFoldDB" id="A0A8J3ZLL5"/>
<evidence type="ECO:0000313" key="3">
    <source>
        <dbReference type="EMBL" id="GIJ63650.1"/>
    </source>
</evidence>
<evidence type="ECO:0008006" key="5">
    <source>
        <dbReference type="Google" id="ProtNLM"/>
    </source>
</evidence>
<proteinExistence type="predicted"/>
<reference evidence="3" key="1">
    <citation type="submission" date="2021-01" db="EMBL/GenBank/DDBJ databases">
        <title>Whole genome shotgun sequence of Virgisporangium aurantiacum NBRC 16421.</title>
        <authorList>
            <person name="Komaki H."/>
            <person name="Tamura T."/>
        </authorList>
    </citation>
    <scope>NUCLEOTIDE SEQUENCE</scope>
    <source>
        <strain evidence="3">NBRC 16421</strain>
    </source>
</reference>
<gene>
    <name evidence="3" type="ORF">Vau01_111660</name>
</gene>
<dbReference type="InterPro" id="IPR011009">
    <property type="entry name" value="Kinase-like_dom_sf"/>
</dbReference>
<keyword evidence="2" id="KW-1133">Transmembrane helix</keyword>
<feature type="transmembrane region" description="Helical" evidence="2">
    <location>
        <begin position="387"/>
        <end position="407"/>
    </location>
</feature>
<organism evidence="3 4">
    <name type="scientific">Virgisporangium aurantiacum</name>
    <dbReference type="NCBI Taxonomy" id="175570"/>
    <lineage>
        <taxon>Bacteria</taxon>
        <taxon>Bacillati</taxon>
        <taxon>Actinomycetota</taxon>
        <taxon>Actinomycetes</taxon>
        <taxon>Micromonosporales</taxon>
        <taxon>Micromonosporaceae</taxon>
        <taxon>Virgisporangium</taxon>
    </lineage>
</organism>
<feature type="region of interest" description="Disordered" evidence="1">
    <location>
        <begin position="281"/>
        <end position="379"/>
    </location>
</feature>
<protein>
    <recommendedName>
        <fullName evidence="5">Protein kinase domain-containing protein</fullName>
    </recommendedName>
</protein>
<comment type="caution">
    <text evidence="3">The sequence shown here is derived from an EMBL/GenBank/DDBJ whole genome shotgun (WGS) entry which is preliminary data.</text>
</comment>
<keyword evidence="2" id="KW-0812">Transmembrane</keyword>
<keyword evidence="4" id="KW-1185">Reference proteome</keyword>